<evidence type="ECO:0000313" key="2">
    <source>
        <dbReference type="Proteomes" id="UP000789405"/>
    </source>
</evidence>
<gene>
    <name evidence="1" type="ORF">DERYTH_LOCUS20434</name>
</gene>
<accession>A0A9N9NYT1</accession>
<comment type="caution">
    <text evidence="1">The sequence shown here is derived from an EMBL/GenBank/DDBJ whole genome shotgun (WGS) entry which is preliminary data.</text>
</comment>
<feature type="non-terminal residue" evidence="1">
    <location>
        <position position="1"/>
    </location>
</feature>
<name>A0A9N9NYT1_9GLOM</name>
<feature type="non-terminal residue" evidence="1">
    <location>
        <position position="88"/>
    </location>
</feature>
<evidence type="ECO:0000313" key="1">
    <source>
        <dbReference type="EMBL" id="CAG8786116.1"/>
    </source>
</evidence>
<organism evidence="1 2">
    <name type="scientific">Dentiscutata erythropus</name>
    <dbReference type="NCBI Taxonomy" id="1348616"/>
    <lineage>
        <taxon>Eukaryota</taxon>
        <taxon>Fungi</taxon>
        <taxon>Fungi incertae sedis</taxon>
        <taxon>Mucoromycota</taxon>
        <taxon>Glomeromycotina</taxon>
        <taxon>Glomeromycetes</taxon>
        <taxon>Diversisporales</taxon>
        <taxon>Gigasporaceae</taxon>
        <taxon>Dentiscutata</taxon>
    </lineage>
</organism>
<reference evidence="1" key="1">
    <citation type="submission" date="2021-06" db="EMBL/GenBank/DDBJ databases">
        <authorList>
            <person name="Kallberg Y."/>
            <person name="Tangrot J."/>
            <person name="Rosling A."/>
        </authorList>
    </citation>
    <scope>NUCLEOTIDE SEQUENCE</scope>
    <source>
        <strain evidence="1">MA453B</strain>
    </source>
</reference>
<dbReference type="Proteomes" id="UP000789405">
    <property type="component" value="Unassembled WGS sequence"/>
</dbReference>
<sequence length="88" mass="10109">ILKKMNVIVNSKKKLKEFGALIEAELLPPLPVPPLPPLPLPLLLLPEITFMTPHSPLRQYNEKTDEGEESDIMERYVSIRSYEIDEIK</sequence>
<dbReference type="AlphaFoldDB" id="A0A9N9NYT1"/>
<keyword evidence="2" id="KW-1185">Reference proteome</keyword>
<proteinExistence type="predicted"/>
<protein>
    <submittedName>
        <fullName evidence="1">3034_t:CDS:1</fullName>
    </submittedName>
</protein>
<dbReference type="EMBL" id="CAJVPY010024073">
    <property type="protein sequence ID" value="CAG8786116.1"/>
    <property type="molecule type" value="Genomic_DNA"/>
</dbReference>